<dbReference type="PANTHER" id="PTHR21029">
    <property type="entry name" value="R-SEVEN BINDING PROTEIN (R7BP) HOMOLOG"/>
    <property type="match status" value="1"/>
</dbReference>
<accession>A0A484BAU5</accession>
<proteinExistence type="inferred from homology"/>
<dbReference type="STRING" id="7232.A0A484BAU5"/>
<dbReference type="OMA" id="DMTEYYE"/>
<feature type="compositionally biased region" description="Low complexity" evidence="3">
    <location>
        <begin position="13"/>
        <end position="25"/>
    </location>
</feature>
<name>A0A484BAU5_DRONA</name>
<keyword evidence="2" id="KW-0734">Signal transduction inhibitor</keyword>
<dbReference type="EMBL" id="LSRL02000067">
    <property type="protein sequence ID" value="TDG45976.1"/>
    <property type="molecule type" value="Genomic_DNA"/>
</dbReference>
<evidence type="ECO:0000313" key="4">
    <source>
        <dbReference type="EMBL" id="TDG45976.1"/>
    </source>
</evidence>
<dbReference type="AlphaFoldDB" id="A0A484BAU5"/>
<sequence length="230" mass="26172">MHLNHLPCATATSSSSSSSNSSSNSRPQFSNPNLIVEINSHVALFRDMLIHVGQTKDCPELREKIRKLRRTCVEAFKHTAQILMPQVKSAMADGILTDNPHLVLLFYMAQLFLRELVKSYRLIQVVPMDMSGYYENRAGPSNLGNVISQILLCKQFTPDFNEEELCSITKDSQDIAMLLSEMQEYMPQHEAFLERNAALDTNAPWPAKRRQNYICKNMSLLCCVSRPNYL</sequence>
<feature type="region of interest" description="Disordered" evidence="3">
    <location>
        <begin position="1"/>
        <end position="28"/>
    </location>
</feature>
<keyword evidence="5" id="KW-1185">Reference proteome</keyword>
<organism evidence="4 5">
    <name type="scientific">Drosophila navojoa</name>
    <name type="common">Fruit fly</name>
    <dbReference type="NCBI Taxonomy" id="7232"/>
    <lineage>
        <taxon>Eukaryota</taxon>
        <taxon>Metazoa</taxon>
        <taxon>Ecdysozoa</taxon>
        <taxon>Arthropoda</taxon>
        <taxon>Hexapoda</taxon>
        <taxon>Insecta</taxon>
        <taxon>Pterygota</taxon>
        <taxon>Neoptera</taxon>
        <taxon>Endopterygota</taxon>
        <taxon>Diptera</taxon>
        <taxon>Brachycera</taxon>
        <taxon>Muscomorpha</taxon>
        <taxon>Ephydroidea</taxon>
        <taxon>Drosophilidae</taxon>
        <taxon>Drosophila</taxon>
    </lineage>
</organism>
<evidence type="ECO:0000256" key="3">
    <source>
        <dbReference type="SAM" id="MobiDB-lite"/>
    </source>
</evidence>
<reference evidence="4 5" key="1">
    <citation type="journal article" date="2019" name="J. Hered.">
        <title>An Improved Genome Assembly for Drosophila navojoa, the Basal Species in the mojavensis Cluster.</title>
        <authorList>
            <person name="Vanderlinde T."/>
            <person name="Dupim E.G."/>
            <person name="Nazario-Yepiz N.O."/>
            <person name="Carvalho A.B."/>
        </authorList>
    </citation>
    <scope>NUCLEOTIDE SEQUENCE [LARGE SCALE GENOMIC DNA]</scope>
    <source>
        <strain evidence="4">Navoj_Jal97</strain>
        <tissue evidence="4">Whole organism</tissue>
    </source>
</reference>
<comment type="similarity">
    <text evidence="1">Belongs to the RGS7BP/RGS9BP family.</text>
</comment>
<comment type="caution">
    <text evidence="4">The sequence shown here is derived from an EMBL/GenBank/DDBJ whole genome shotgun (WGS) entry which is preliminary data.</text>
</comment>
<evidence type="ECO:0000256" key="1">
    <source>
        <dbReference type="ARBA" id="ARBA00007457"/>
    </source>
</evidence>
<dbReference type="GO" id="GO:0009968">
    <property type="term" value="P:negative regulation of signal transduction"/>
    <property type="evidence" value="ECO:0007669"/>
    <property type="project" value="UniProtKB-KW"/>
</dbReference>
<dbReference type="InterPro" id="IPR026512">
    <property type="entry name" value="RGS7BP/RGS9BP"/>
</dbReference>
<protein>
    <recommendedName>
        <fullName evidence="6">Syntaxin N-terminal domain-containing protein</fullName>
    </recommendedName>
</protein>
<evidence type="ECO:0008006" key="6">
    <source>
        <dbReference type="Google" id="ProtNLM"/>
    </source>
</evidence>
<evidence type="ECO:0000313" key="5">
    <source>
        <dbReference type="Proteomes" id="UP000295192"/>
    </source>
</evidence>
<gene>
    <name evidence="4" type="ORF">AWZ03_007576</name>
</gene>
<dbReference type="Proteomes" id="UP000295192">
    <property type="component" value="Unassembled WGS sequence"/>
</dbReference>
<dbReference type="OrthoDB" id="9876293at2759"/>
<evidence type="ECO:0000256" key="2">
    <source>
        <dbReference type="ARBA" id="ARBA00022700"/>
    </source>
</evidence>